<name>A0A0E9QQV8_ANGAN</name>
<sequence length="35" mass="3940">MINRFFVNCPILFPGGLPSSKFSFQPQFGTPDFTT</sequence>
<organism evidence="1">
    <name type="scientific">Anguilla anguilla</name>
    <name type="common">European freshwater eel</name>
    <name type="synonym">Muraena anguilla</name>
    <dbReference type="NCBI Taxonomy" id="7936"/>
    <lineage>
        <taxon>Eukaryota</taxon>
        <taxon>Metazoa</taxon>
        <taxon>Chordata</taxon>
        <taxon>Craniata</taxon>
        <taxon>Vertebrata</taxon>
        <taxon>Euteleostomi</taxon>
        <taxon>Actinopterygii</taxon>
        <taxon>Neopterygii</taxon>
        <taxon>Teleostei</taxon>
        <taxon>Anguilliformes</taxon>
        <taxon>Anguillidae</taxon>
        <taxon>Anguilla</taxon>
    </lineage>
</organism>
<evidence type="ECO:0000313" key="1">
    <source>
        <dbReference type="EMBL" id="JAH18650.1"/>
    </source>
</evidence>
<dbReference type="EMBL" id="GBXM01089927">
    <property type="protein sequence ID" value="JAH18650.1"/>
    <property type="molecule type" value="Transcribed_RNA"/>
</dbReference>
<accession>A0A0E9QQV8</accession>
<proteinExistence type="predicted"/>
<reference evidence="1" key="2">
    <citation type="journal article" date="2015" name="Fish Shellfish Immunol.">
        <title>Early steps in the European eel (Anguilla anguilla)-Vibrio vulnificus interaction in the gills: Role of the RtxA13 toxin.</title>
        <authorList>
            <person name="Callol A."/>
            <person name="Pajuelo D."/>
            <person name="Ebbesson L."/>
            <person name="Teles M."/>
            <person name="MacKenzie S."/>
            <person name="Amaro C."/>
        </authorList>
    </citation>
    <scope>NUCLEOTIDE SEQUENCE</scope>
</reference>
<reference evidence="1" key="1">
    <citation type="submission" date="2014-11" db="EMBL/GenBank/DDBJ databases">
        <authorList>
            <person name="Amaro Gonzalez C."/>
        </authorList>
    </citation>
    <scope>NUCLEOTIDE SEQUENCE</scope>
</reference>
<dbReference type="AlphaFoldDB" id="A0A0E9QQV8"/>
<protein>
    <submittedName>
        <fullName evidence="1">Uncharacterized protein</fullName>
    </submittedName>
</protein>